<dbReference type="CDD" id="cd08704">
    <property type="entry name" value="Met_tRNA_FMT_C"/>
    <property type="match status" value="1"/>
</dbReference>
<dbReference type="EC" id="2.1.2.9" evidence="2 5"/>
<dbReference type="CDD" id="cd08646">
    <property type="entry name" value="FMT_core_Met-tRNA-FMT_N"/>
    <property type="match status" value="1"/>
</dbReference>
<dbReference type="InterPro" id="IPR036477">
    <property type="entry name" value="Formyl_transf_N_sf"/>
</dbReference>
<feature type="binding site" evidence="5">
    <location>
        <begin position="113"/>
        <end position="116"/>
    </location>
    <ligand>
        <name>(6S)-5,6,7,8-tetrahydrofolate</name>
        <dbReference type="ChEBI" id="CHEBI:57453"/>
    </ligand>
</feature>
<keyword evidence="4 5" id="KW-0648">Protein biosynthesis</keyword>
<comment type="catalytic activity">
    <reaction evidence="5">
        <text>L-methionyl-tRNA(fMet) + (6R)-10-formyltetrahydrofolate = N-formyl-L-methionyl-tRNA(fMet) + (6S)-5,6,7,8-tetrahydrofolate + H(+)</text>
        <dbReference type="Rhea" id="RHEA:24380"/>
        <dbReference type="Rhea" id="RHEA-COMP:9952"/>
        <dbReference type="Rhea" id="RHEA-COMP:9953"/>
        <dbReference type="ChEBI" id="CHEBI:15378"/>
        <dbReference type="ChEBI" id="CHEBI:57453"/>
        <dbReference type="ChEBI" id="CHEBI:78530"/>
        <dbReference type="ChEBI" id="CHEBI:78844"/>
        <dbReference type="ChEBI" id="CHEBI:195366"/>
        <dbReference type="EC" id="2.1.2.9"/>
    </reaction>
</comment>
<dbReference type="GO" id="GO:0005829">
    <property type="term" value="C:cytosol"/>
    <property type="evidence" value="ECO:0007669"/>
    <property type="project" value="TreeGrafter"/>
</dbReference>
<keyword evidence="9" id="KW-1185">Reference proteome</keyword>
<dbReference type="HAMAP" id="MF_00182">
    <property type="entry name" value="Formyl_trans"/>
    <property type="match status" value="1"/>
</dbReference>
<dbReference type="Pfam" id="PF02911">
    <property type="entry name" value="Formyl_trans_C"/>
    <property type="match status" value="1"/>
</dbReference>
<dbReference type="InterPro" id="IPR044135">
    <property type="entry name" value="Met-tRNA-FMT_C"/>
</dbReference>
<dbReference type="AlphaFoldDB" id="A0A916ZS51"/>
<evidence type="ECO:0000256" key="3">
    <source>
        <dbReference type="ARBA" id="ARBA00022679"/>
    </source>
</evidence>
<evidence type="ECO:0000256" key="4">
    <source>
        <dbReference type="ARBA" id="ARBA00022917"/>
    </source>
</evidence>
<dbReference type="InterPro" id="IPR041711">
    <property type="entry name" value="Met-tRNA-FMT_N"/>
</dbReference>
<evidence type="ECO:0000313" key="8">
    <source>
        <dbReference type="EMBL" id="GGE09812.1"/>
    </source>
</evidence>
<dbReference type="PANTHER" id="PTHR11138:SF5">
    <property type="entry name" value="METHIONYL-TRNA FORMYLTRANSFERASE, MITOCHONDRIAL"/>
    <property type="match status" value="1"/>
</dbReference>
<name>A0A916ZS51_9HYPH</name>
<evidence type="ECO:0000313" key="9">
    <source>
        <dbReference type="Proteomes" id="UP000644699"/>
    </source>
</evidence>
<accession>A0A916ZS51</accession>
<organism evidence="8 9">
    <name type="scientific">Aureimonas endophytica</name>
    <dbReference type="NCBI Taxonomy" id="2027858"/>
    <lineage>
        <taxon>Bacteria</taxon>
        <taxon>Pseudomonadati</taxon>
        <taxon>Pseudomonadota</taxon>
        <taxon>Alphaproteobacteria</taxon>
        <taxon>Hyphomicrobiales</taxon>
        <taxon>Aurantimonadaceae</taxon>
        <taxon>Aureimonas</taxon>
    </lineage>
</organism>
<reference evidence="8" key="2">
    <citation type="submission" date="2020-09" db="EMBL/GenBank/DDBJ databases">
        <authorList>
            <person name="Sun Q."/>
            <person name="Zhou Y."/>
        </authorList>
    </citation>
    <scope>NUCLEOTIDE SEQUENCE</scope>
    <source>
        <strain evidence="8">CGMCC 1.15367</strain>
    </source>
</reference>
<dbReference type="InterPro" id="IPR005794">
    <property type="entry name" value="Fmt"/>
</dbReference>
<dbReference type="Proteomes" id="UP000644699">
    <property type="component" value="Unassembled WGS sequence"/>
</dbReference>
<dbReference type="InterPro" id="IPR002376">
    <property type="entry name" value="Formyl_transf_N"/>
</dbReference>
<evidence type="ECO:0000259" key="6">
    <source>
        <dbReference type="Pfam" id="PF00551"/>
    </source>
</evidence>
<dbReference type="SUPFAM" id="SSF53328">
    <property type="entry name" value="Formyltransferase"/>
    <property type="match status" value="1"/>
</dbReference>
<evidence type="ECO:0000256" key="5">
    <source>
        <dbReference type="HAMAP-Rule" id="MF_00182"/>
    </source>
</evidence>
<dbReference type="EMBL" id="BMIQ01000004">
    <property type="protein sequence ID" value="GGE09812.1"/>
    <property type="molecule type" value="Genomic_DNA"/>
</dbReference>
<dbReference type="InterPro" id="IPR001555">
    <property type="entry name" value="GART_AS"/>
</dbReference>
<comment type="caution">
    <text evidence="8">The sequence shown here is derived from an EMBL/GenBank/DDBJ whole genome shotgun (WGS) entry which is preliminary data.</text>
</comment>
<dbReference type="PROSITE" id="PS00373">
    <property type="entry name" value="GART"/>
    <property type="match status" value="1"/>
</dbReference>
<protein>
    <recommendedName>
        <fullName evidence="2 5">Methionyl-tRNA formyltransferase</fullName>
        <ecNumber evidence="2 5">2.1.2.9</ecNumber>
    </recommendedName>
</protein>
<feature type="domain" description="Formyl transferase C-terminal" evidence="7">
    <location>
        <begin position="213"/>
        <end position="310"/>
    </location>
</feature>
<evidence type="ECO:0000256" key="1">
    <source>
        <dbReference type="ARBA" id="ARBA00010699"/>
    </source>
</evidence>
<dbReference type="SUPFAM" id="SSF50486">
    <property type="entry name" value="FMT C-terminal domain-like"/>
    <property type="match status" value="1"/>
</dbReference>
<keyword evidence="3 5" id="KW-0808">Transferase</keyword>
<sequence>MALKLVFMGTPAFSVPVLRRLVDDGHEIAAVYTQPPRAAGRRGLAPTPSPVETEARALGLDVRSLASFKREPAEVERLAALKADIGVVVAFGMLLPQAALDAPRHGCLNGHASLLPRWRGAAPIQRAIEAGDAVTGTMVMRMEAGLDTGPVAETRETPIGPSDTSGDLHDRLAALTAEAMAAALRRLEAGTLAFEPQEAIAARTGREPLYARKIEKSETRIDFAGTGAAVAAWINAFSPFPGAWTLIDCGAGPERVKLLRAVAEPGLHGAPGTLVDEGLTVACGTGAVRLLELQRAGGKAMGAADFLRGANLRPGARIGSDAPL</sequence>
<evidence type="ECO:0000256" key="2">
    <source>
        <dbReference type="ARBA" id="ARBA00012261"/>
    </source>
</evidence>
<evidence type="ECO:0000259" key="7">
    <source>
        <dbReference type="Pfam" id="PF02911"/>
    </source>
</evidence>
<comment type="similarity">
    <text evidence="1 5">Belongs to the Fmt family.</text>
</comment>
<proteinExistence type="inferred from homology"/>
<gene>
    <name evidence="5 8" type="primary">fmt</name>
    <name evidence="8" type="ORF">GCM10011390_31120</name>
</gene>
<dbReference type="InterPro" id="IPR011034">
    <property type="entry name" value="Formyl_transferase-like_C_sf"/>
</dbReference>
<dbReference type="Gene3D" id="3.40.50.12230">
    <property type="match status" value="1"/>
</dbReference>
<dbReference type="RefSeq" id="WP_188910024.1">
    <property type="nucleotide sequence ID" value="NZ_BMIQ01000004.1"/>
</dbReference>
<dbReference type="Pfam" id="PF00551">
    <property type="entry name" value="Formyl_trans_N"/>
    <property type="match status" value="1"/>
</dbReference>
<dbReference type="InterPro" id="IPR005793">
    <property type="entry name" value="Formyl_trans_C"/>
</dbReference>
<dbReference type="NCBIfam" id="TIGR00460">
    <property type="entry name" value="fmt"/>
    <property type="match status" value="1"/>
</dbReference>
<dbReference type="PANTHER" id="PTHR11138">
    <property type="entry name" value="METHIONYL-TRNA FORMYLTRANSFERASE"/>
    <property type="match status" value="1"/>
</dbReference>
<reference evidence="8" key="1">
    <citation type="journal article" date="2014" name="Int. J. Syst. Evol. Microbiol.">
        <title>Complete genome sequence of Corynebacterium casei LMG S-19264T (=DSM 44701T), isolated from a smear-ripened cheese.</title>
        <authorList>
            <consortium name="US DOE Joint Genome Institute (JGI-PGF)"/>
            <person name="Walter F."/>
            <person name="Albersmeier A."/>
            <person name="Kalinowski J."/>
            <person name="Ruckert C."/>
        </authorList>
    </citation>
    <scope>NUCLEOTIDE SEQUENCE</scope>
    <source>
        <strain evidence="8">CGMCC 1.15367</strain>
    </source>
</reference>
<comment type="function">
    <text evidence="5">Attaches a formyl group to the free amino group of methionyl-tRNA(fMet). The formyl group appears to play a dual role in the initiator identity of N-formylmethionyl-tRNA by promoting its recognition by IF2 and preventing the misappropriation of this tRNA by the elongation apparatus.</text>
</comment>
<dbReference type="GO" id="GO:0004479">
    <property type="term" value="F:methionyl-tRNA formyltransferase activity"/>
    <property type="evidence" value="ECO:0007669"/>
    <property type="project" value="UniProtKB-UniRule"/>
</dbReference>
<feature type="domain" description="Formyl transferase N-terminal" evidence="6">
    <location>
        <begin position="4"/>
        <end position="183"/>
    </location>
</feature>